<dbReference type="RefSeq" id="WP_199788732.1">
    <property type="nucleotide sequence ID" value="NZ_CP025012.1"/>
</dbReference>
<feature type="domain" description="HTH merR-type" evidence="1">
    <location>
        <begin position="17"/>
        <end position="78"/>
    </location>
</feature>
<dbReference type="GO" id="GO:0006355">
    <property type="term" value="P:regulation of DNA-templated transcription"/>
    <property type="evidence" value="ECO:0007669"/>
    <property type="project" value="InterPro"/>
</dbReference>
<dbReference type="Pfam" id="PF11954">
    <property type="entry name" value="DUF3471"/>
    <property type="match status" value="1"/>
</dbReference>
<dbReference type="PROSITE" id="PS50937">
    <property type="entry name" value="HTH_MERR_2"/>
    <property type="match status" value="1"/>
</dbReference>
<evidence type="ECO:0008006" key="5">
    <source>
        <dbReference type="Google" id="ProtNLM"/>
    </source>
</evidence>
<accession>A0A2K9Z895</accession>
<dbReference type="InterPro" id="IPR000551">
    <property type="entry name" value="MerR-type_HTH_dom"/>
</dbReference>
<dbReference type="InterPro" id="IPR021860">
    <property type="entry name" value="Peptidase_S12_Pab87-rel_C"/>
</dbReference>
<evidence type="ECO:0000259" key="2">
    <source>
        <dbReference type="PROSITE" id="PS51186"/>
    </source>
</evidence>
<dbReference type="InterPro" id="IPR016181">
    <property type="entry name" value="Acyl_CoA_acyltransferase"/>
</dbReference>
<proteinExistence type="predicted"/>
<dbReference type="Pfam" id="PF00583">
    <property type="entry name" value="Acetyltransf_1"/>
    <property type="match status" value="1"/>
</dbReference>
<dbReference type="Gene3D" id="1.10.1660.10">
    <property type="match status" value="1"/>
</dbReference>
<dbReference type="InterPro" id="IPR009061">
    <property type="entry name" value="DNA-bd_dom_put_sf"/>
</dbReference>
<dbReference type="SUPFAM" id="SSF55729">
    <property type="entry name" value="Acyl-CoA N-acyltransferases (Nat)"/>
    <property type="match status" value="1"/>
</dbReference>
<dbReference type="GO" id="GO:0003677">
    <property type="term" value="F:DNA binding"/>
    <property type="evidence" value="ECO:0007669"/>
    <property type="project" value="InterPro"/>
</dbReference>
<dbReference type="SMART" id="SM00422">
    <property type="entry name" value="HTH_MERR"/>
    <property type="match status" value="1"/>
</dbReference>
<organism evidence="3 4">
    <name type="scientific">Rhizobium leguminosarum</name>
    <dbReference type="NCBI Taxonomy" id="384"/>
    <lineage>
        <taxon>Bacteria</taxon>
        <taxon>Pseudomonadati</taxon>
        <taxon>Pseudomonadota</taxon>
        <taxon>Alphaproteobacteria</taxon>
        <taxon>Hyphomicrobiales</taxon>
        <taxon>Rhizobiaceae</taxon>
        <taxon>Rhizobium/Agrobacterium group</taxon>
        <taxon>Rhizobium</taxon>
    </lineage>
</organism>
<dbReference type="AlphaFoldDB" id="A0A2K9Z895"/>
<dbReference type="PRINTS" id="PR00040">
    <property type="entry name" value="HTHMERR"/>
</dbReference>
<dbReference type="Proteomes" id="UP000238523">
    <property type="component" value="Chromosome"/>
</dbReference>
<evidence type="ECO:0000313" key="3">
    <source>
        <dbReference type="EMBL" id="AUW44410.1"/>
    </source>
</evidence>
<dbReference type="PANTHER" id="PTHR43305:SF1">
    <property type="entry name" value="FAMILY N-ACETYLTRANSFERASE, PUTATIVE (AFU_ORTHOLOGUE AFUA_2G01380)-RELATED"/>
    <property type="match status" value="1"/>
</dbReference>
<evidence type="ECO:0000259" key="1">
    <source>
        <dbReference type="PROSITE" id="PS50937"/>
    </source>
</evidence>
<feature type="domain" description="N-acetyltransferase" evidence="2">
    <location>
        <begin position="352"/>
        <end position="498"/>
    </location>
</feature>
<dbReference type="Pfam" id="PF13411">
    <property type="entry name" value="MerR_1"/>
    <property type="match status" value="1"/>
</dbReference>
<dbReference type="GO" id="GO:0016747">
    <property type="term" value="F:acyltransferase activity, transferring groups other than amino-acyl groups"/>
    <property type="evidence" value="ECO:0007669"/>
    <property type="project" value="InterPro"/>
</dbReference>
<dbReference type="EMBL" id="CP025012">
    <property type="protein sequence ID" value="AUW44410.1"/>
    <property type="molecule type" value="Genomic_DNA"/>
</dbReference>
<protein>
    <recommendedName>
        <fullName evidence="5">GNAT family N-acetyltransferase</fullName>
    </recommendedName>
</protein>
<dbReference type="PROSITE" id="PS51186">
    <property type="entry name" value="GNAT"/>
    <property type="match status" value="1"/>
</dbReference>
<dbReference type="InterPro" id="IPR000182">
    <property type="entry name" value="GNAT_dom"/>
</dbReference>
<reference evidence="3 4" key="1">
    <citation type="submission" date="2017-11" db="EMBL/GenBank/DDBJ databases">
        <title>Complete genome of Rhizobium leguminosarum Norway, an ineffective micro-symbiont.</title>
        <authorList>
            <person name="Hoffrichter A."/>
            <person name="Liang J."/>
            <person name="Brachmann A."/>
            <person name="Marin M."/>
        </authorList>
    </citation>
    <scope>NUCLEOTIDE SEQUENCE [LARGE SCALE GENOMIC DNA]</scope>
    <source>
        <strain evidence="3 4">Norway</strain>
    </source>
</reference>
<evidence type="ECO:0000313" key="4">
    <source>
        <dbReference type="Proteomes" id="UP000238523"/>
    </source>
</evidence>
<dbReference type="PANTHER" id="PTHR43305">
    <property type="entry name" value="FAMILY N-ACETYLTRANSFERASE, PUTATIVE (AFU_ORTHOLOGUE AFUA_2G01380)-RELATED"/>
    <property type="match status" value="1"/>
</dbReference>
<name>A0A2K9Z895_RHILE</name>
<dbReference type="InterPro" id="IPR052777">
    <property type="entry name" value="Acetyltransferase_Enz"/>
</dbReference>
<dbReference type="Gene3D" id="3.40.630.30">
    <property type="match status" value="1"/>
</dbReference>
<dbReference type="CDD" id="cd00592">
    <property type="entry name" value="HTH_MerR-like"/>
    <property type="match status" value="1"/>
</dbReference>
<dbReference type="SUPFAM" id="SSF46955">
    <property type="entry name" value="Putative DNA-binding domain"/>
    <property type="match status" value="1"/>
</dbReference>
<gene>
    <name evidence="3" type="ORF">CUJ84_Chr004090</name>
</gene>
<sequence length="499" mass="55778">MNERMNENLWLTAAECAERIGLTVKALRLYEKRGLINPRRTGKNWRLYGVEDIARLNEILALKRLGLSLARITELLAGHATDLDRTLAMQQTQLLSLRSRIEDSLSRINASRQRIAAGEPISINELVSIAKETSMTDQSADAVAWRRYEQARPRTEGAIALELNDGYLGTYLFDWGSSITIARREGGLTAQMLGQEAIDIYPEKEDEFFCRVVTAQISFRRGSEGRVDGLVLHQNGYEQEALRIGAAEAARLAASLENRIKNKQPVDNSETLLRSLIAEHQSGEINFGRMVPALADAAREQMLMICADLERAGALRSISFKGGDREVGRMGELTIELAESPTEVAAVRDLCRSFRQWLYDNYPQHRSVVDLYYNPQKFEALLAGLPQIHERPKGAILLARLGGEPVGCVMHQEQAPGIAEMKRLFVSAAARGRGVAAALCEASMARAKADGYLSMRLDTGILQTAAQELYRRLGFRERDAYYPVPPELVQILLFFERDL</sequence>